<comment type="caution">
    <text evidence="1">The sequence shown here is derived from an EMBL/GenBank/DDBJ whole genome shotgun (WGS) entry which is preliminary data.</text>
</comment>
<proteinExistence type="predicted"/>
<gene>
    <name evidence="1" type="ORF">WMO66_04400</name>
</gene>
<keyword evidence="2" id="KW-1185">Reference proteome</keyword>
<organism evidence="1 2">
    <name type="scientific">Faecousia intestinalis</name>
    <dbReference type="NCBI Taxonomy" id="3133167"/>
    <lineage>
        <taxon>Bacteria</taxon>
        <taxon>Bacillati</taxon>
        <taxon>Bacillota</taxon>
        <taxon>Clostridia</taxon>
        <taxon>Eubacteriales</taxon>
        <taxon>Oscillospiraceae</taxon>
        <taxon>Faecousia</taxon>
    </lineage>
</organism>
<dbReference type="EMBL" id="JBBMFF010000162">
    <property type="protein sequence ID" value="MEQ2510495.1"/>
    <property type="molecule type" value="Genomic_DNA"/>
</dbReference>
<name>A0ABV1G536_9FIRM</name>
<dbReference type="Proteomes" id="UP001491552">
    <property type="component" value="Unassembled WGS sequence"/>
</dbReference>
<sequence length="141" mass="15628">MRDEYCRVNFDCANALLELPFVSVGSEDLAFEIFDGHDTTNMGTFMSLESPSCENQPSRIPLRSCFVILRHAISLCLPYAQSAEVYLTDSPSTEMDFQNISIPASRVCTLLEKAYAKVPVWCPFVPDLHISVMADEPAGLG</sequence>
<reference evidence="1 2" key="1">
    <citation type="submission" date="2024-03" db="EMBL/GenBank/DDBJ databases">
        <title>Human intestinal bacterial collection.</title>
        <authorList>
            <person name="Pauvert C."/>
            <person name="Hitch T.C.A."/>
            <person name="Clavel T."/>
        </authorList>
    </citation>
    <scope>NUCLEOTIDE SEQUENCE [LARGE SCALE GENOMIC DNA]</scope>
    <source>
        <strain evidence="1 2">CLA-AA-H192</strain>
    </source>
</reference>
<evidence type="ECO:0000313" key="1">
    <source>
        <dbReference type="EMBL" id="MEQ2510495.1"/>
    </source>
</evidence>
<dbReference type="RefSeq" id="WP_349135170.1">
    <property type="nucleotide sequence ID" value="NZ_JBBMFF010000162.1"/>
</dbReference>
<protein>
    <submittedName>
        <fullName evidence="1">Uncharacterized protein</fullName>
    </submittedName>
</protein>
<accession>A0ABV1G536</accession>
<evidence type="ECO:0000313" key="2">
    <source>
        <dbReference type="Proteomes" id="UP001491552"/>
    </source>
</evidence>